<dbReference type="VEuPathDB" id="VectorBase:GPPI014118"/>
<protein>
    <submittedName>
        <fullName evidence="1">Uncharacterized protein</fullName>
    </submittedName>
</protein>
<sequence length="188" mass="21296">MCQQVTASQGTLSPYENNMLLISLNSLAKKWLAEMKKLLEHSVGSIGVRYREQWRESIAERRKANRTQQFCMQRNCSLLNELWANTQQRRHQSTIVNSNWWSELNRPNIRARSSSIVFVGKSFNTTSGMLCTKVSLLIPLLSKYRISRPLVTRPTTKGASHTKANKGLDHAIGFKVVFVSVAATSTEP</sequence>
<evidence type="ECO:0000313" key="1">
    <source>
        <dbReference type="EnsemblMetazoa" id="GPPI014118-PA"/>
    </source>
</evidence>
<name>A0A1B0AZS9_9MUSC</name>
<organism evidence="1 2">
    <name type="scientific">Glossina palpalis gambiensis</name>
    <dbReference type="NCBI Taxonomy" id="67801"/>
    <lineage>
        <taxon>Eukaryota</taxon>
        <taxon>Metazoa</taxon>
        <taxon>Ecdysozoa</taxon>
        <taxon>Arthropoda</taxon>
        <taxon>Hexapoda</taxon>
        <taxon>Insecta</taxon>
        <taxon>Pterygota</taxon>
        <taxon>Neoptera</taxon>
        <taxon>Endopterygota</taxon>
        <taxon>Diptera</taxon>
        <taxon>Brachycera</taxon>
        <taxon>Muscomorpha</taxon>
        <taxon>Hippoboscoidea</taxon>
        <taxon>Glossinidae</taxon>
        <taxon>Glossina</taxon>
    </lineage>
</organism>
<dbReference type="EnsemblMetazoa" id="GPPI014118-RA">
    <property type="protein sequence ID" value="GPPI014118-PA"/>
    <property type="gene ID" value="GPPI014118"/>
</dbReference>
<evidence type="ECO:0000313" key="2">
    <source>
        <dbReference type="Proteomes" id="UP000092460"/>
    </source>
</evidence>
<proteinExistence type="predicted"/>
<reference evidence="2" key="1">
    <citation type="submission" date="2015-01" db="EMBL/GenBank/DDBJ databases">
        <authorList>
            <person name="Aksoy S."/>
            <person name="Warren W."/>
            <person name="Wilson R.K."/>
        </authorList>
    </citation>
    <scope>NUCLEOTIDE SEQUENCE [LARGE SCALE GENOMIC DNA]</scope>
    <source>
        <strain evidence="2">IAEA</strain>
    </source>
</reference>
<dbReference type="EMBL" id="JXJN01006454">
    <property type="status" value="NOT_ANNOTATED_CDS"/>
    <property type="molecule type" value="Genomic_DNA"/>
</dbReference>
<keyword evidence="2" id="KW-1185">Reference proteome</keyword>
<reference evidence="1" key="2">
    <citation type="submission" date="2020-05" db="UniProtKB">
        <authorList>
            <consortium name="EnsemblMetazoa"/>
        </authorList>
    </citation>
    <scope>IDENTIFICATION</scope>
    <source>
        <strain evidence="1">IAEA</strain>
    </source>
</reference>
<dbReference type="AlphaFoldDB" id="A0A1B0AZS9"/>
<accession>A0A1B0AZS9</accession>
<dbReference type="Proteomes" id="UP000092460">
    <property type="component" value="Unassembled WGS sequence"/>
</dbReference>